<dbReference type="InterPro" id="IPR036515">
    <property type="entry name" value="Transposase_17_sf"/>
</dbReference>
<dbReference type="InterPro" id="IPR002686">
    <property type="entry name" value="Transposase_17"/>
</dbReference>
<proteinExistence type="predicted"/>
<dbReference type="GO" id="GO:0006313">
    <property type="term" value="P:DNA transposition"/>
    <property type="evidence" value="ECO:0007669"/>
    <property type="project" value="InterPro"/>
</dbReference>
<dbReference type="EMBL" id="CP017708">
    <property type="protein sequence ID" value="WAN69529.1"/>
    <property type="molecule type" value="Genomic_DNA"/>
</dbReference>
<sequence length="191" mass="22628">MSNYRRSYVPGGVFFLTIVTYRRIPLFSDVKNISRLRKAIAKMRTEKPFDITAAVVLPDHLHFIWSLPPDDSNYSQRVSRLKVLFTRSLPGKRSFSVDVSPSRRKHRESNVWQRRFWEHTIRDDHDLHRHLDYIHYNPVKHGLVSCPHLWEYSSFHKWVERGKYEPDWGCCCGSNLPQVLDFSDLEDKAGE</sequence>
<dbReference type="GO" id="GO:0043565">
    <property type="term" value="F:sequence-specific DNA binding"/>
    <property type="evidence" value="ECO:0007669"/>
    <property type="project" value="TreeGrafter"/>
</dbReference>
<dbReference type="GO" id="GO:0004803">
    <property type="term" value="F:transposase activity"/>
    <property type="evidence" value="ECO:0007669"/>
    <property type="project" value="InterPro"/>
</dbReference>
<protein>
    <submittedName>
        <fullName evidence="2">Transposase</fullName>
    </submittedName>
</protein>
<reference evidence="2" key="2">
    <citation type="submission" date="2022-10" db="EMBL/GenBank/DDBJ databases">
        <authorList>
            <person name="Ngo T.-E."/>
        </authorList>
    </citation>
    <scope>NUCLEOTIDE SEQUENCE</scope>
    <source>
        <strain evidence="2">JHB</strain>
    </source>
</reference>
<organism evidence="2">
    <name type="scientific">Moorena producens (strain JHB)</name>
    <dbReference type="NCBI Taxonomy" id="1454205"/>
    <lineage>
        <taxon>Bacteria</taxon>
        <taxon>Bacillati</taxon>
        <taxon>Cyanobacteriota</taxon>
        <taxon>Cyanophyceae</taxon>
        <taxon>Coleofasciculales</taxon>
        <taxon>Coleofasciculaceae</taxon>
        <taxon>Moorena</taxon>
    </lineage>
</organism>
<reference evidence="2" key="1">
    <citation type="journal article" date="2017" name="Proc. Natl. Acad. Sci. U.S.A.">
        <title>Comparative genomics uncovers the prolific and distinctive metabolic potential of the cyanobacterial genus Moorea.</title>
        <authorList>
            <person name="Leao T."/>
            <person name="Castelao G."/>
            <person name="Korobeynikov A."/>
            <person name="Monroe E.A."/>
            <person name="Podell S."/>
            <person name="Glukhov E."/>
            <person name="Allen E.E."/>
            <person name="Gerwick W.H."/>
            <person name="Gerwick L."/>
        </authorList>
    </citation>
    <scope>NUCLEOTIDE SEQUENCE</scope>
    <source>
        <strain evidence="2">JHB</strain>
    </source>
</reference>
<dbReference type="SMART" id="SM01321">
    <property type="entry name" value="Y1_Tnp"/>
    <property type="match status" value="1"/>
</dbReference>
<dbReference type="PANTHER" id="PTHR36966:SF1">
    <property type="entry name" value="REP-ASSOCIATED TYROSINE TRANSPOSASE"/>
    <property type="match status" value="1"/>
</dbReference>
<gene>
    <name evidence="2" type="ORF">BJP36_36160</name>
</gene>
<feature type="domain" description="Transposase IS200-like" evidence="1">
    <location>
        <begin position="9"/>
        <end position="137"/>
    </location>
</feature>
<dbReference type="Proteomes" id="UP000176944">
    <property type="component" value="Chromosome"/>
</dbReference>
<dbReference type="Pfam" id="PF01797">
    <property type="entry name" value="Y1_Tnp"/>
    <property type="match status" value="1"/>
</dbReference>
<dbReference type="SUPFAM" id="SSF143422">
    <property type="entry name" value="Transposase IS200-like"/>
    <property type="match status" value="1"/>
</dbReference>
<accession>A0A9Q9UW58</accession>
<dbReference type="Gene3D" id="3.30.70.1290">
    <property type="entry name" value="Transposase IS200-like"/>
    <property type="match status" value="1"/>
</dbReference>
<name>A0A9Q9UW58_MOOP1</name>
<evidence type="ECO:0000259" key="1">
    <source>
        <dbReference type="SMART" id="SM01321"/>
    </source>
</evidence>
<evidence type="ECO:0000313" key="2">
    <source>
        <dbReference type="EMBL" id="WAN69529.1"/>
    </source>
</evidence>
<dbReference type="AlphaFoldDB" id="A0A9Q9UW58"/>
<dbReference type="InterPro" id="IPR052715">
    <property type="entry name" value="RAYT_transposase"/>
</dbReference>
<dbReference type="NCBIfam" id="NF047646">
    <property type="entry name" value="REP_Tyr_transpos"/>
    <property type="match status" value="1"/>
</dbReference>
<dbReference type="PANTHER" id="PTHR36966">
    <property type="entry name" value="REP-ASSOCIATED TYROSINE TRANSPOSASE"/>
    <property type="match status" value="1"/>
</dbReference>